<dbReference type="NCBIfam" id="TIGR01509">
    <property type="entry name" value="HAD-SF-IA-v3"/>
    <property type="match status" value="1"/>
</dbReference>
<keyword evidence="2" id="KW-1185">Reference proteome</keyword>
<dbReference type="InterPro" id="IPR023214">
    <property type="entry name" value="HAD_sf"/>
</dbReference>
<gene>
    <name evidence="1" type="ORF">SLEP1_g60050</name>
</gene>
<evidence type="ECO:0000313" key="2">
    <source>
        <dbReference type="Proteomes" id="UP001054252"/>
    </source>
</evidence>
<organism evidence="1 2">
    <name type="scientific">Rubroshorea leprosula</name>
    <dbReference type="NCBI Taxonomy" id="152421"/>
    <lineage>
        <taxon>Eukaryota</taxon>
        <taxon>Viridiplantae</taxon>
        <taxon>Streptophyta</taxon>
        <taxon>Embryophyta</taxon>
        <taxon>Tracheophyta</taxon>
        <taxon>Spermatophyta</taxon>
        <taxon>Magnoliopsida</taxon>
        <taxon>eudicotyledons</taxon>
        <taxon>Gunneridae</taxon>
        <taxon>Pentapetalae</taxon>
        <taxon>rosids</taxon>
        <taxon>malvids</taxon>
        <taxon>Malvales</taxon>
        <taxon>Dipterocarpaceae</taxon>
        <taxon>Rubroshorea</taxon>
    </lineage>
</organism>
<protein>
    <submittedName>
        <fullName evidence="1">Uncharacterized protein</fullName>
    </submittedName>
</protein>
<sequence length="121" mass="14053">MRRGYSYLDGVEQLLRALRQDNYEMHAFTNYPIWYEMIEDKLKVSNYLSWTFCSCTYGKRKPDPNFYLEVLKHLGVDPASCIFIDDRIRNVEAATKVGITGLHFKNAELLLEDLHGSGVDI</sequence>
<dbReference type="EMBL" id="BPVZ01001483">
    <property type="protein sequence ID" value="GKV53529.1"/>
    <property type="molecule type" value="Genomic_DNA"/>
</dbReference>
<name>A0AAV5MVD3_9ROSI</name>
<dbReference type="Proteomes" id="UP001054252">
    <property type="component" value="Unassembled WGS sequence"/>
</dbReference>
<dbReference type="PANTHER" id="PTHR43611:SF3">
    <property type="entry name" value="FLAVIN MONONUCLEOTIDE HYDROLASE 1, CHLOROPLATIC"/>
    <property type="match status" value="1"/>
</dbReference>
<proteinExistence type="predicted"/>
<dbReference type="InterPro" id="IPR036412">
    <property type="entry name" value="HAD-like_sf"/>
</dbReference>
<dbReference type="Pfam" id="PF00702">
    <property type="entry name" value="Hydrolase"/>
    <property type="match status" value="1"/>
</dbReference>
<accession>A0AAV5MVD3</accession>
<reference evidence="1 2" key="1">
    <citation type="journal article" date="2021" name="Commun. Biol.">
        <title>The genome of Shorea leprosula (Dipterocarpaceae) highlights the ecological relevance of drought in aseasonal tropical rainforests.</title>
        <authorList>
            <person name="Ng K.K.S."/>
            <person name="Kobayashi M.J."/>
            <person name="Fawcett J.A."/>
            <person name="Hatakeyama M."/>
            <person name="Paape T."/>
            <person name="Ng C.H."/>
            <person name="Ang C.C."/>
            <person name="Tnah L.H."/>
            <person name="Lee C.T."/>
            <person name="Nishiyama T."/>
            <person name="Sese J."/>
            <person name="O'Brien M.J."/>
            <person name="Copetti D."/>
            <person name="Mohd Noor M.I."/>
            <person name="Ong R.C."/>
            <person name="Putra M."/>
            <person name="Sireger I.Z."/>
            <person name="Indrioko S."/>
            <person name="Kosugi Y."/>
            <person name="Izuno A."/>
            <person name="Isagi Y."/>
            <person name="Lee S.L."/>
            <person name="Shimizu K.K."/>
        </authorList>
    </citation>
    <scope>NUCLEOTIDE SEQUENCE [LARGE SCALE GENOMIC DNA]</scope>
    <source>
        <strain evidence="1">214</strain>
    </source>
</reference>
<comment type="caution">
    <text evidence="1">The sequence shown here is derived from an EMBL/GenBank/DDBJ whole genome shotgun (WGS) entry which is preliminary data.</text>
</comment>
<dbReference type="AlphaFoldDB" id="A0AAV5MVD3"/>
<evidence type="ECO:0000313" key="1">
    <source>
        <dbReference type="EMBL" id="GKV53529.1"/>
    </source>
</evidence>
<dbReference type="Gene3D" id="3.40.50.1000">
    <property type="entry name" value="HAD superfamily/HAD-like"/>
    <property type="match status" value="1"/>
</dbReference>
<dbReference type="SUPFAM" id="SSF56784">
    <property type="entry name" value="HAD-like"/>
    <property type="match status" value="1"/>
</dbReference>
<dbReference type="InterPro" id="IPR006439">
    <property type="entry name" value="HAD-SF_hydro_IA"/>
</dbReference>
<dbReference type="PANTHER" id="PTHR43611">
    <property type="entry name" value="ALPHA-D-GLUCOSE 1-PHOSPHATE PHOSPHATASE"/>
    <property type="match status" value="1"/>
</dbReference>